<keyword evidence="4" id="KW-1185">Reference proteome</keyword>
<evidence type="ECO:0000256" key="2">
    <source>
        <dbReference type="SAM" id="SignalP"/>
    </source>
</evidence>
<comment type="caution">
    <text evidence="3">The sequence shown here is derived from an EMBL/GenBank/DDBJ whole genome shotgun (WGS) entry which is preliminary data.</text>
</comment>
<feature type="chain" id="PRO_5042971814" evidence="2">
    <location>
        <begin position="27"/>
        <end position="155"/>
    </location>
</feature>
<keyword evidence="1" id="KW-0812">Transmembrane</keyword>
<evidence type="ECO:0000256" key="1">
    <source>
        <dbReference type="SAM" id="Phobius"/>
    </source>
</evidence>
<keyword evidence="2" id="KW-0732">Signal</keyword>
<sequence length="155" mass="17267">MTCSRCRMGALLVSFVVFIVTVVGMATQNWHKEKVNEKLWGTYYYDEVGEYVYAGIPVSTKKCVTIAFVNGISCFVFIVLVVVKETKCNQILSVVCGILAGVFIFIGVGILVPYLSPRFGYSFYVALSGGILYIVSGILMLVDMRMNKKLEPQYL</sequence>
<dbReference type="Gene3D" id="1.20.140.150">
    <property type="match status" value="1"/>
</dbReference>
<name>A0AAN8PRF1_PATCE</name>
<feature type="transmembrane region" description="Helical" evidence="1">
    <location>
        <begin position="64"/>
        <end position="83"/>
    </location>
</feature>
<accession>A0AAN8PRF1</accession>
<organism evidence="3 4">
    <name type="scientific">Patella caerulea</name>
    <name type="common">Rayed Mediterranean limpet</name>
    <dbReference type="NCBI Taxonomy" id="87958"/>
    <lineage>
        <taxon>Eukaryota</taxon>
        <taxon>Metazoa</taxon>
        <taxon>Spiralia</taxon>
        <taxon>Lophotrochozoa</taxon>
        <taxon>Mollusca</taxon>
        <taxon>Gastropoda</taxon>
        <taxon>Patellogastropoda</taxon>
        <taxon>Patelloidea</taxon>
        <taxon>Patellidae</taxon>
        <taxon>Patella</taxon>
    </lineage>
</organism>
<feature type="signal peptide" evidence="2">
    <location>
        <begin position="1"/>
        <end position="26"/>
    </location>
</feature>
<keyword evidence="1" id="KW-0472">Membrane</keyword>
<feature type="transmembrane region" description="Helical" evidence="1">
    <location>
        <begin position="121"/>
        <end position="142"/>
    </location>
</feature>
<dbReference type="AlphaFoldDB" id="A0AAN8PRF1"/>
<proteinExistence type="predicted"/>
<keyword evidence="1" id="KW-1133">Transmembrane helix</keyword>
<reference evidence="3 4" key="1">
    <citation type="submission" date="2024-01" db="EMBL/GenBank/DDBJ databases">
        <title>The genome of the rayed Mediterranean limpet Patella caerulea (Linnaeus, 1758).</title>
        <authorList>
            <person name="Anh-Thu Weber A."/>
            <person name="Halstead-Nussloch G."/>
        </authorList>
    </citation>
    <scope>NUCLEOTIDE SEQUENCE [LARGE SCALE GENOMIC DNA]</scope>
    <source>
        <strain evidence="3">AATW-2023a</strain>
        <tissue evidence="3">Whole specimen</tissue>
    </source>
</reference>
<dbReference type="EMBL" id="JAZGQO010000007">
    <property type="protein sequence ID" value="KAK6181093.1"/>
    <property type="molecule type" value="Genomic_DNA"/>
</dbReference>
<gene>
    <name evidence="3" type="ORF">SNE40_009025</name>
</gene>
<protein>
    <submittedName>
        <fullName evidence="3">Uncharacterized protein</fullName>
    </submittedName>
</protein>
<evidence type="ECO:0000313" key="3">
    <source>
        <dbReference type="EMBL" id="KAK6181093.1"/>
    </source>
</evidence>
<dbReference type="Proteomes" id="UP001347796">
    <property type="component" value="Unassembled WGS sequence"/>
</dbReference>
<feature type="transmembrane region" description="Helical" evidence="1">
    <location>
        <begin position="90"/>
        <end position="115"/>
    </location>
</feature>
<evidence type="ECO:0000313" key="4">
    <source>
        <dbReference type="Proteomes" id="UP001347796"/>
    </source>
</evidence>